<dbReference type="InterPro" id="IPR051325">
    <property type="entry name" value="Nudix_hydrolase_domain"/>
</dbReference>
<evidence type="ECO:0000256" key="1">
    <source>
        <dbReference type="ARBA" id="ARBA00005582"/>
    </source>
</evidence>
<dbReference type="PROSITE" id="PS00893">
    <property type="entry name" value="NUDIX_BOX"/>
    <property type="match status" value="1"/>
</dbReference>
<dbReference type="InterPro" id="IPR003565">
    <property type="entry name" value="Tetra_PHTase"/>
</dbReference>
<keyword evidence="3" id="KW-0547">Nucleotide-binding</keyword>
<gene>
    <name evidence="7" type="ORF">ASZ90_009965</name>
</gene>
<dbReference type="PANTHER" id="PTHR21340">
    <property type="entry name" value="DIADENOSINE 5,5-P1,P4-TETRAPHOSPHATE PYROPHOSPHOHYDROLASE MUTT"/>
    <property type="match status" value="1"/>
</dbReference>
<dbReference type="GO" id="GO:0000166">
    <property type="term" value="F:nucleotide binding"/>
    <property type="evidence" value="ECO:0007669"/>
    <property type="project" value="UniProtKB-KW"/>
</dbReference>
<dbReference type="Pfam" id="PF00293">
    <property type="entry name" value="NUDIX"/>
    <property type="match status" value="1"/>
</dbReference>
<dbReference type="InterPro" id="IPR000086">
    <property type="entry name" value="NUDIX_hydrolase_dom"/>
</dbReference>
<evidence type="ECO:0000256" key="2">
    <source>
        <dbReference type="ARBA" id="ARBA00018911"/>
    </source>
</evidence>
<dbReference type="CDD" id="cd03428">
    <property type="entry name" value="NUDIX_Ap4A_Nudt2"/>
    <property type="match status" value="1"/>
</dbReference>
<sequence>MPREKSCGAVVFRRDRTTRYLLLKYGAGHWDLVKGHGKRHEREEETVLRELREETGIAEARFIPGFRKEISYFYKRRAATIHKTVVYYLIETPREEVVLSDEHVAYLWLPFPEAVKTVTFRNSRDVLEEAHRLLKERHIIADS</sequence>
<dbReference type="AlphaFoldDB" id="A0A0W8FHC3"/>
<evidence type="ECO:0000313" key="7">
    <source>
        <dbReference type="EMBL" id="KUG20309.1"/>
    </source>
</evidence>
<name>A0A0W8FHC3_9ZZZZ</name>
<comment type="caution">
    <text evidence="7">The sequence shown here is derived from an EMBL/GenBank/DDBJ whole genome shotgun (WGS) entry which is preliminary data.</text>
</comment>
<proteinExistence type="inferred from homology"/>
<feature type="domain" description="Nudix hydrolase" evidence="6">
    <location>
        <begin position="2"/>
        <end position="132"/>
    </location>
</feature>
<dbReference type="GO" id="GO:0004081">
    <property type="term" value="F:bis(5'-nucleosyl)-tetraphosphatase (asymmetrical) activity"/>
    <property type="evidence" value="ECO:0007669"/>
    <property type="project" value="TreeGrafter"/>
</dbReference>
<comment type="similarity">
    <text evidence="1">Belongs to the Nudix hydrolase family.</text>
</comment>
<evidence type="ECO:0000256" key="3">
    <source>
        <dbReference type="ARBA" id="ARBA00022741"/>
    </source>
</evidence>
<dbReference type="GO" id="GO:0006754">
    <property type="term" value="P:ATP biosynthetic process"/>
    <property type="evidence" value="ECO:0007669"/>
    <property type="project" value="TreeGrafter"/>
</dbReference>
<organism evidence="7">
    <name type="scientific">hydrocarbon metagenome</name>
    <dbReference type="NCBI Taxonomy" id="938273"/>
    <lineage>
        <taxon>unclassified sequences</taxon>
        <taxon>metagenomes</taxon>
        <taxon>ecological metagenomes</taxon>
    </lineage>
</organism>
<dbReference type="PROSITE" id="PS51462">
    <property type="entry name" value="NUDIX"/>
    <property type="match status" value="1"/>
</dbReference>
<dbReference type="PANTHER" id="PTHR21340:SF0">
    <property type="entry name" value="BIS(5'-NUCLEOSYL)-TETRAPHOSPHATASE [ASYMMETRICAL]"/>
    <property type="match status" value="1"/>
</dbReference>
<dbReference type="EMBL" id="LNQE01001205">
    <property type="protein sequence ID" value="KUG20309.1"/>
    <property type="molecule type" value="Genomic_DNA"/>
</dbReference>
<protein>
    <recommendedName>
        <fullName evidence="2">Bis(5'-nucleosyl)-tetraphosphatase [asymmetrical]</fullName>
    </recommendedName>
    <alternativeName>
        <fullName evidence="5">Diadenosine 5',5'''-P1,P4-tetraphosphate asymmetrical hydrolase</fullName>
    </alternativeName>
</protein>
<keyword evidence="4 7" id="KW-0378">Hydrolase</keyword>
<evidence type="ECO:0000256" key="4">
    <source>
        <dbReference type="ARBA" id="ARBA00022801"/>
    </source>
</evidence>
<dbReference type="GO" id="GO:0006167">
    <property type="term" value="P:AMP biosynthetic process"/>
    <property type="evidence" value="ECO:0007669"/>
    <property type="project" value="TreeGrafter"/>
</dbReference>
<dbReference type="SUPFAM" id="SSF55811">
    <property type="entry name" value="Nudix"/>
    <property type="match status" value="1"/>
</dbReference>
<dbReference type="InterPro" id="IPR015797">
    <property type="entry name" value="NUDIX_hydrolase-like_dom_sf"/>
</dbReference>
<accession>A0A0W8FHC3</accession>
<evidence type="ECO:0000259" key="6">
    <source>
        <dbReference type="PROSITE" id="PS51462"/>
    </source>
</evidence>
<evidence type="ECO:0000256" key="5">
    <source>
        <dbReference type="ARBA" id="ARBA00032644"/>
    </source>
</evidence>
<dbReference type="Gene3D" id="3.90.79.10">
    <property type="entry name" value="Nucleoside Triphosphate Pyrophosphohydrolase"/>
    <property type="match status" value="1"/>
</dbReference>
<dbReference type="InterPro" id="IPR020084">
    <property type="entry name" value="NUDIX_hydrolase_CS"/>
</dbReference>
<reference evidence="7" key="1">
    <citation type="journal article" date="2015" name="Proc. Natl. Acad. Sci. U.S.A.">
        <title>Networks of energetic and metabolic interactions define dynamics in microbial communities.</title>
        <authorList>
            <person name="Embree M."/>
            <person name="Liu J.K."/>
            <person name="Al-Bassam M.M."/>
            <person name="Zengler K."/>
        </authorList>
    </citation>
    <scope>NUCLEOTIDE SEQUENCE</scope>
</reference>